<evidence type="ECO:0000313" key="2">
    <source>
        <dbReference type="EMBL" id="KAJ0968890.1"/>
    </source>
</evidence>
<keyword evidence="3" id="KW-1185">Reference proteome</keyword>
<accession>A0A9D5CAL8</accession>
<dbReference type="Proteomes" id="UP001085076">
    <property type="component" value="Miscellaneous, Linkage group lg06"/>
</dbReference>
<keyword evidence="1" id="KW-0812">Transmembrane</keyword>
<sequence>MWEFIGRKNKNFWKGISKRLYVFLVIIQGLFLFLKHEEGFHIYQSYSSVIYDEQLYWRFLVDTPGPELCKQLSSWKGCSIFYIMAANFRWPLDILCYLKTYCRGKKTKNKMELHINERCTFKPSGFYSSFRDSRRTSKVWRDVVLTLL</sequence>
<gene>
    <name evidence="2" type="ORF">J5N97_021767</name>
</gene>
<dbReference type="AlphaFoldDB" id="A0A9D5CAL8"/>
<comment type="caution">
    <text evidence="2">The sequence shown here is derived from an EMBL/GenBank/DDBJ whole genome shotgun (WGS) entry which is preliminary data.</text>
</comment>
<dbReference type="EMBL" id="JAGGNH010000006">
    <property type="protein sequence ID" value="KAJ0968890.1"/>
    <property type="molecule type" value="Genomic_DNA"/>
</dbReference>
<evidence type="ECO:0000256" key="1">
    <source>
        <dbReference type="SAM" id="Phobius"/>
    </source>
</evidence>
<organism evidence="2 3">
    <name type="scientific">Dioscorea zingiberensis</name>
    <dbReference type="NCBI Taxonomy" id="325984"/>
    <lineage>
        <taxon>Eukaryota</taxon>
        <taxon>Viridiplantae</taxon>
        <taxon>Streptophyta</taxon>
        <taxon>Embryophyta</taxon>
        <taxon>Tracheophyta</taxon>
        <taxon>Spermatophyta</taxon>
        <taxon>Magnoliopsida</taxon>
        <taxon>Liliopsida</taxon>
        <taxon>Dioscoreales</taxon>
        <taxon>Dioscoreaceae</taxon>
        <taxon>Dioscorea</taxon>
    </lineage>
</organism>
<proteinExistence type="predicted"/>
<keyword evidence="1" id="KW-1133">Transmembrane helix</keyword>
<feature type="transmembrane region" description="Helical" evidence="1">
    <location>
        <begin position="20"/>
        <end position="36"/>
    </location>
</feature>
<reference evidence="2" key="2">
    <citation type="journal article" date="2022" name="Hortic Res">
        <title>The genome of Dioscorea zingiberensis sheds light on the biosynthesis, origin and evolution of the medicinally important diosgenin saponins.</title>
        <authorList>
            <person name="Li Y."/>
            <person name="Tan C."/>
            <person name="Li Z."/>
            <person name="Guo J."/>
            <person name="Li S."/>
            <person name="Chen X."/>
            <person name="Wang C."/>
            <person name="Dai X."/>
            <person name="Yang H."/>
            <person name="Song W."/>
            <person name="Hou L."/>
            <person name="Xu J."/>
            <person name="Tong Z."/>
            <person name="Xu A."/>
            <person name="Yuan X."/>
            <person name="Wang W."/>
            <person name="Yang Q."/>
            <person name="Chen L."/>
            <person name="Sun Z."/>
            <person name="Wang K."/>
            <person name="Pan B."/>
            <person name="Chen J."/>
            <person name="Bao Y."/>
            <person name="Liu F."/>
            <person name="Qi X."/>
            <person name="Gang D.R."/>
            <person name="Wen J."/>
            <person name="Li J."/>
        </authorList>
    </citation>
    <scope>NUCLEOTIDE SEQUENCE</scope>
    <source>
        <strain evidence="2">Dzin_1.0</strain>
    </source>
</reference>
<keyword evidence="1" id="KW-0472">Membrane</keyword>
<evidence type="ECO:0000313" key="3">
    <source>
        <dbReference type="Proteomes" id="UP001085076"/>
    </source>
</evidence>
<protein>
    <submittedName>
        <fullName evidence="2">Uncharacterized protein</fullName>
    </submittedName>
</protein>
<name>A0A9D5CAL8_9LILI</name>
<reference evidence="2" key="1">
    <citation type="submission" date="2021-03" db="EMBL/GenBank/DDBJ databases">
        <authorList>
            <person name="Li Z."/>
            <person name="Yang C."/>
        </authorList>
    </citation>
    <scope>NUCLEOTIDE SEQUENCE</scope>
    <source>
        <strain evidence="2">Dzin_1.0</strain>
        <tissue evidence="2">Leaf</tissue>
    </source>
</reference>